<feature type="domain" description="HTH gntR-type" evidence="4">
    <location>
        <begin position="2"/>
        <end position="70"/>
    </location>
</feature>
<dbReference type="EMBL" id="JRKI01000026">
    <property type="protein sequence ID" value="KIZ16808.1"/>
    <property type="molecule type" value="Genomic_DNA"/>
</dbReference>
<keyword evidence="3" id="KW-0804">Transcription</keyword>
<dbReference type="GO" id="GO:0003677">
    <property type="term" value="F:DNA binding"/>
    <property type="evidence" value="ECO:0007669"/>
    <property type="project" value="UniProtKB-KW"/>
</dbReference>
<accession>A0A0D7CKV1</accession>
<keyword evidence="2" id="KW-0238">DNA-binding</keyword>
<dbReference type="AlphaFoldDB" id="A0A0D7CKV1"/>
<dbReference type="InterPro" id="IPR036390">
    <property type="entry name" value="WH_DNA-bd_sf"/>
</dbReference>
<evidence type="ECO:0000313" key="6">
    <source>
        <dbReference type="Proteomes" id="UP000032458"/>
    </source>
</evidence>
<dbReference type="PATRIC" id="fig|1240678.4.peg.3698"/>
<evidence type="ECO:0000256" key="2">
    <source>
        <dbReference type="ARBA" id="ARBA00023125"/>
    </source>
</evidence>
<comment type="caution">
    <text evidence="5">The sequence shown here is derived from an EMBL/GenBank/DDBJ whole genome shotgun (WGS) entry which is preliminary data.</text>
</comment>
<dbReference type="InterPro" id="IPR050679">
    <property type="entry name" value="Bact_HTH_transcr_reg"/>
</dbReference>
<dbReference type="RefSeq" id="WP_030064741.1">
    <property type="nucleotide sequence ID" value="NZ_JRKI01000026.1"/>
</dbReference>
<dbReference type="InterPro" id="IPR036388">
    <property type="entry name" value="WH-like_DNA-bd_sf"/>
</dbReference>
<reference evidence="5 6" key="1">
    <citation type="submission" date="2014-09" db="EMBL/GenBank/DDBJ databases">
        <title>Draft genome sequence of Streptomyces natalensis ATCC 27448, producer of the antifungal pimaricin.</title>
        <authorList>
            <person name="Mendes M.V."/>
            <person name="Beites T."/>
            <person name="Pires S."/>
            <person name="Santos C.L."/>
            <person name="Moradas-Ferreira P."/>
        </authorList>
    </citation>
    <scope>NUCLEOTIDE SEQUENCE [LARGE SCALE GENOMIC DNA]</scope>
    <source>
        <strain evidence="5 6">ATCC 27448</strain>
    </source>
</reference>
<evidence type="ECO:0000256" key="1">
    <source>
        <dbReference type="ARBA" id="ARBA00023015"/>
    </source>
</evidence>
<dbReference type="SMART" id="SM00866">
    <property type="entry name" value="UTRA"/>
    <property type="match status" value="1"/>
</dbReference>
<dbReference type="GO" id="GO:0045892">
    <property type="term" value="P:negative regulation of DNA-templated transcription"/>
    <property type="evidence" value="ECO:0007669"/>
    <property type="project" value="TreeGrafter"/>
</dbReference>
<dbReference type="PANTHER" id="PTHR44846">
    <property type="entry name" value="MANNOSYL-D-GLYCERATE TRANSPORT/METABOLISM SYSTEM REPRESSOR MNGR-RELATED"/>
    <property type="match status" value="1"/>
</dbReference>
<dbReference type="Pfam" id="PF00392">
    <property type="entry name" value="GntR"/>
    <property type="match status" value="1"/>
</dbReference>
<proteinExistence type="predicted"/>
<dbReference type="GO" id="GO:0003700">
    <property type="term" value="F:DNA-binding transcription factor activity"/>
    <property type="evidence" value="ECO:0007669"/>
    <property type="project" value="InterPro"/>
</dbReference>
<gene>
    <name evidence="5" type="ORF">SNA_17550</name>
</gene>
<dbReference type="PROSITE" id="PS50949">
    <property type="entry name" value="HTH_GNTR"/>
    <property type="match status" value="1"/>
</dbReference>
<evidence type="ECO:0000256" key="3">
    <source>
        <dbReference type="ARBA" id="ARBA00023163"/>
    </source>
</evidence>
<dbReference type="PANTHER" id="PTHR44846:SF17">
    <property type="entry name" value="GNTR-FAMILY TRANSCRIPTIONAL REGULATOR"/>
    <property type="match status" value="1"/>
</dbReference>
<dbReference type="SMART" id="SM00345">
    <property type="entry name" value="HTH_GNTR"/>
    <property type="match status" value="1"/>
</dbReference>
<dbReference type="SUPFAM" id="SSF46785">
    <property type="entry name" value="Winged helix' DNA-binding domain"/>
    <property type="match status" value="1"/>
</dbReference>
<keyword evidence="6" id="KW-1185">Reference proteome</keyword>
<name>A0A0D7CKV1_9ACTN</name>
<keyword evidence="1" id="KW-0805">Transcription regulation</keyword>
<evidence type="ECO:0000313" key="5">
    <source>
        <dbReference type="EMBL" id="KIZ16808.1"/>
    </source>
</evidence>
<dbReference type="SUPFAM" id="SSF64288">
    <property type="entry name" value="Chorismate lyase-like"/>
    <property type="match status" value="1"/>
</dbReference>
<evidence type="ECO:0000259" key="4">
    <source>
        <dbReference type="PROSITE" id="PS50949"/>
    </source>
</evidence>
<dbReference type="Gene3D" id="1.10.10.10">
    <property type="entry name" value="Winged helix-like DNA-binding domain superfamily/Winged helix DNA-binding domain"/>
    <property type="match status" value="1"/>
</dbReference>
<organism evidence="5 6">
    <name type="scientific">Streptomyces natalensis ATCC 27448</name>
    <dbReference type="NCBI Taxonomy" id="1240678"/>
    <lineage>
        <taxon>Bacteria</taxon>
        <taxon>Bacillati</taxon>
        <taxon>Actinomycetota</taxon>
        <taxon>Actinomycetes</taxon>
        <taxon>Kitasatosporales</taxon>
        <taxon>Streptomycetaceae</taxon>
        <taxon>Streptomyces</taxon>
    </lineage>
</organism>
<dbReference type="InterPro" id="IPR028978">
    <property type="entry name" value="Chorismate_lyase_/UTRA_dom_sf"/>
</dbReference>
<dbReference type="Pfam" id="PF07702">
    <property type="entry name" value="UTRA"/>
    <property type="match status" value="1"/>
</dbReference>
<dbReference type="Proteomes" id="UP000032458">
    <property type="component" value="Unassembled WGS sequence"/>
</dbReference>
<dbReference type="Gene3D" id="3.40.1410.10">
    <property type="entry name" value="Chorismate lyase-like"/>
    <property type="match status" value="1"/>
</dbReference>
<dbReference type="InterPro" id="IPR011663">
    <property type="entry name" value="UTRA"/>
</dbReference>
<dbReference type="InterPro" id="IPR000524">
    <property type="entry name" value="Tscrpt_reg_HTH_GntR"/>
</dbReference>
<sequence length="201" mass="21849">MNAPHRRLAAKLRQLIEDGTYPAGAPFPSHRAIAAEYHVGQGAAHQAVAILRSEGLLLGTPRRRLTVAHPVGVRTLANPDAPWPHGYGDIERTRVRADDDLAVRLGVSPGAQLQRERIERLDPDGRPAMVVTTWRRGAAQQHASCRVTVRTESMARRDADLLGLPAGIPALVVQRTRYGADGAPVEVADLVLPSDRWQVAL</sequence>
<protein>
    <recommendedName>
        <fullName evidence="4">HTH gntR-type domain-containing protein</fullName>
    </recommendedName>
</protein>